<proteinExistence type="inferred from homology"/>
<dbReference type="GO" id="GO:1903373">
    <property type="term" value="P:positive regulation of endoplasmic reticulum tubular network organization"/>
    <property type="evidence" value="ECO:0007669"/>
    <property type="project" value="UniProtKB-UniRule"/>
</dbReference>
<dbReference type="Pfam" id="PF10058">
    <property type="entry name" value="Zn_ribbon_10"/>
    <property type="match status" value="1"/>
</dbReference>
<evidence type="ECO:0000313" key="4">
    <source>
        <dbReference type="EMBL" id="KAB5594263.1"/>
    </source>
</evidence>
<comment type="function">
    <text evidence="1">Plays a role in determining ER morphology.</text>
</comment>
<comment type="subcellular location">
    <subcellularLocation>
        <location evidence="1">Endoplasmic reticulum membrane</location>
        <topology evidence="1">Multi-pass membrane protein</topology>
    </subcellularLocation>
</comment>
<evidence type="ECO:0000256" key="1">
    <source>
        <dbReference type="RuleBase" id="RU367073"/>
    </source>
</evidence>
<dbReference type="PANTHER" id="PTHR22166">
    <property type="entry name" value="ENDOPLASMIC RETICULUM JUNCTION FORMATION PROTEIN LUNAPARK"/>
    <property type="match status" value="1"/>
</dbReference>
<keyword evidence="1" id="KW-0256">Endoplasmic reticulum</keyword>
<dbReference type="InterPro" id="IPR040115">
    <property type="entry name" value="Lnp"/>
</dbReference>
<dbReference type="InterPro" id="IPR019273">
    <property type="entry name" value="Lunapark_Znf"/>
</dbReference>
<keyword evidence="1" id="KW-0472">Membrane</keyword>
<comment type="similarity">
    <text evidence="1">Belongs to the lunapark family.</text>
</comment>
<dbReference type="GO" id="GO:0071788">
    <property type="term" value="P:endoplasmic reticulum tubular network maintenance"/>
    <property type="evidence" value="ECO:0007669"/>
    <property type="project" value="UniProtKB-UniRule"/>
</dbReference>
<dbReference type="GO" id="GO:0008270">
    <property type="term" value="F:zinc ion binding"/>
    <property type="evidence" value="ECO:0007669"/>
    <property type="project" value="UniProtKB-KW"/>
</dbReference>
<dbReference type="Proteomes" id="UP000383932">
    <property type="component" value="Unassembled WGS sequence"/>
</dbReference>
<keyword evidence="1" id="KW-0479">Metal-binding</keyword>
<dbReference type="PANTHER" id="PTHR22166:SF12">
    <property type="entry name" value="ENDOPLASMIC RETICULUM JUNCTION FORMATION PROTEIN LUNAPARK"/>
    <property type="match status" value="1"/>
</dbReference>
<comment type="caution">
    <text evidence="4">The sequence shown here is derived from an EMBL/GenBank/DDBJ whole genome shotgun (WGS) entry which is preliminary data.</text>
</comment>
<dbReference type="OrthoDB" id="1725934at2759"/>
<comment type="caution">
    <text evidence="1">Lacks conserved residue(s) required for the propagation of feature annotation.</text>
</comment>
<evidence type="ECO:0000256" key="2">
    <source>
        <dbReference type="SAM" id="MobiDB-lite"/>
    </source>
</evidence>
<protein>
    <recommendedName>
        <fullName evidence="1">Endoplasmic reticulum junction formation protein lunapark</fullName>
    </recommendedName>
</protein>
<keyword evidence="1" id="KW-0862">Zinc</keyword>
<feature type="compositionally biased region" description="Basic and acidic residues" evidence="2">
    <location>
        <begin position="351"/>
        <end position="368"/>
    </location>
</feature>
<dbReference type="GO" id="GO:0098826">
    <property type="term" value="C:endoplasmic reticulum tubular network membrane"/>
    <property type="evidence" value="ECO:0007669"/>
    <property type="project" value="UniProtKB-UniRule"/>
</dbReference>
<keyword evidence="1" id="KW-1133">Transmembrane helix</keyword>
<keyword evidence="1" id="KW-0812">Transmembrane</keyword>
<accession>A0A5N5QRS0</accession>
<keyword evidence="1" id="KW-0863">Zinc-finger</keyword>
<name>A0A5N5QRS0_9AGAM</name>
<feature type="compositionally biased region" description="Pro residues" evidence="2">
    <location>
        <begin position="327"/>
        <end position="339"/>
    </location>
</feature>
<reference evidence="4 5" key="1">
    <citation type="journal article" date="2019" name="Fungal Biol. Biotechnol.">
        <title>Draft genome sequence of fastidious pathogen Ceratobasidium theobromae, which causes vascular-streak dieback in Theobroma cacao.</title>
        <authorList>
            <person name="Ali S.S."/>
            <person name="Asman A."/>
            <person name="Shao J."/>
            <person name="Firmansyah A.P."/>
            <person name="Susilo A.W."/>
            <person name="Rosmana A."/>
            <person name="McMahon P."/>
            <person name="Junaid M."/>
            <person name="Guest D."/>
            <person name="Kheng T.Y."/>
            <person name="Meinhardt L.W."/>
            <person name="Bailey B.A."/>
        </authorList>
    </citation>
    <scope>NUCLEOTIDE SEQUENCE [LARGE SCALE GENOMIC DNA]</scope>
    <source>
        <strain evidence="4 5">CT2</strain>
    </source>
</reference>
<organism evidence="4 5">
    <name type="scientific">Ceratobasidium theobromae</name>
    <dbReference type="NCBI Taxonomy" id="1582974"/>
    <lineage>
        <taxon>Eukaryota</taxon>
        <taxon>Fungi</taxon>
        <taxon>Dikarya</taxon>
        <taxon>Basidiomycota</taxon>
        <taxon>Agaricomycotina</taxon>
        <taxon>Agaricomycetes</taxon>
        <taxon>Cantharellales</taxon>
        <taxon>Ceratobasidiaceae</taxon>
        <taxon>Ceratobasidium</taxon>
    </lineage>
</organism>
<feature type="transmembrane region" description="Helical" evidence="1">
    <location>
        <begin position="45"/>
        <end position="67"/>
    </location>
</feature>
<dbReference type="AlphaFoldDB" id="A0A5N5QRS0"/>
<feature type="region of interest" description="Disordered" evidence="2">
    <location>
        <begin position="321"/>
        <end position="368"/>
    </location>
</feature>
<evidence type="ECO:0000259" key="3">
    <source>
        <dbReference type="Pfam" id="PF10058"/>
    </source>
</evidence>
<keyword evidence="5" id="KW-1185">Reference proteome</keyword>
<evidence type="ECO:0000313" key="5">
    <source>
        <dbReference type="Proteomes" id="UP000383932"/>
    </source>
</evidence>
<dbReference type="EMBL" id="SSOP01000023">
    <property type="protein sequence ID" value="KAB5594263.1"/>
    <property type="molecule type" value="Genomic_DNA"/>
</dbReference>
<feature type="domain" description="Lunapark zinc ribbon" evidence="3">
    <location>
        <begin position="215"/>
        <end position="271"/>
    </location>
</feature>
<comment type="domain">
    <text evidence="1">The C4-type zinc finger motif is necessary both for its ER three-way tubular junction localization and formation.</text>
</comment>
<feature type="region of interest" description="Disordered" evidence="2">
    <location>
        <begin position="171"/>
        <end position="213"/>
    </location>
</feature>
<gene>
    <name evidence="4" type="ORF">CTheo_2344</name>
</gene>
<feature type="compositionally biased region" description="Polar residues" evidence="2">
    <location>
        <begin position="185"/>
        <end position="201"/>
    </location>
</feature>
<sequence length="368" mass="41336">MGLFSWLSSKNAPTDTEVLEALAESIRARDEHLSEIRRREARTSLLFTLYSIAAWALYLALWFYSLLPPLEGHQALNWTVPKSVEKIVHVAPGVAGPIIIYQTRRLVQSWYKRQQTIEENQLKKLRAEQKKKLEEIKTKHNFDKTRELLEMYGEIPRKEDPNVSIRQRAITMNPTTPRTPRSHGQKPQQQSDRSPNLTHLSPTPPRPIQPPQKGWLDKVADRVLGEEDSTVGLAQSRYALICERCFSHNGLVRESEWETTQYICPKCGHMNFSPAAKRAGPRSPPRLMVPVTGYSGPYTALSPSPMPMTAVSQMSHSSLSMNAILPSPAPTTAIPPSPVPTTSDAPSQDHPSQDQPHEEKMEVDASSS</sequence>